<accession>A0ABS1D9P2</accession>
<reference evidence="1 2" key="1">
    <citation type="journal article" date="2020" name="Microorganisms">
        <title>Osmotic Adaptation and Compatible Solute Biosynthesis of Phototrophic Bacteria as Revealed from Genome Analyses.</title>
        <authorList>
            <person name="Imhoff J.F."/>
            <person name="Rahn T."/>
            <person name="Kunzel S."/>
            <person name="Keller A."/>
            <person name="Neulinger S.C."/>
        </authorList>
    </citation>
    <scope>NUCLEOTIDE SEQUENCE [LARGE SCALE GENOMIC DNA]</scope>
    <source>
        <strain evidence="1 2">DSM 9895</strain>
    </source>
</reference>
<keyword evidence="2" id="KW-1185">Reference proteome</keyword>
<organism evidence="1 2">
    <name type="scientific">Rhodovibrio sodomensis</name>
    <dbReference type="NCBI Taxonomy" id="1088"/>
    <lineage>
        <taxon>Bacteria</taxon>
        <taxon>Pseudomonadati</taxon>
        <taxon>Pseudomonadota</taxon>
        <taxon>Alphaproteobacteria</taxon>
        <taxon>Rhodospirillales</taxon>
        <taxon>Rhodovibrionaceae</taxon>
        <taxon>Rhodovibrio</taxon>
    </lineage>
</organism>
<dbReference type="RefSeq" id="WP_200339211.1">
    <property type="nucleotide sequence ID" value="NZ_NRRL01000004.1"/>
</dbReference>
<evidence type="ECO:0000313" key="2">
    <source>
        <dbReference type="Proteomes" id="UP001296873"/>
    </source>
</evidence>
<dbReference type="PANTHER" id="PTHR35564">
    <property type="match status" value="1"/>
</dbReference>
<sequence length="389" mass="42175">MTDASTPDFGRYEFRPAVRLLEQLARRRADPNGPPPVSPGEPGPLDAQAVRFAATVDLAFARGSVDSLDRGAATGGADRLRVNFLGLAGEHGPLPQVVTELLIDRAARGDTGPSDFLDILNDRLLAVFYRARRKHQPVLSPDLPDRGPWALYLNALLGLATGGLDRRLTDGRHRVPDRALLKYAGLINRQPRSQAGLAALLSDYLDAPVRVRPLIGRWQRLPADVHTRLGARLGQNAVLGRSAVLGRRTWEQDGKLAVDLGPLPPGRLAPFLPGGAGFGELQLLAGFYLDRRAQVDVTLVPGADAALPRDRQVRPRAQAFPAPNVPPPTLRALTDTHVLAAPQARVSRRDGARLGWTSYLKTRPVAGPQAPVRLSVYSDAWRARLEGTR</sequence>
<dbReference type="NCBIfam" id="TIGR03347">
    <property type="entry name" value="VI_chp_1"/>
    <property type="match status" value="1"/>
</dbReference>
<protein>
    <recommendedName>
        <fullName evidence="3">Type VI secretion system baseplate subunit TssG</fullName>
    </recommendedName>
</protein>
<dbReference type="EMBL" id="NRRL01000004">
    <property type="protein sequence ID" value="MBK1667149.1"/>
    <property type="molecule type" value="Genomic_DNA"/>
</dbReference>
<dbReference type="InterPro" id="IPR010732">
    <property type="entry name" value="T6SS_TssG-like"/>
</dbReference>
<comment type="caution">
    <text evidence="1">The sequence shown here is derived from an EMBL/GenBank/DDBJ whole genome shotgun (WGS) entry which is preliminary data.</text>
</comment>
<evidence type="ECO:0000313" key="1">
    <source>
        <dbReference type="EMBL" id="MBK1667149.1"/>
    </source>
</evidence>
<dbReference type="Proteomes" id="UP001296873">
    <property type="component" value="Unassembled WGS sequence"/>
</dbReference>
<name>A0ABS1D9P2_9PROT</name>
<dbReference type="PANTHER" id="PTHR35564:SF4">
    <property type="entry name" value="CYTOPLASMIC PROTEIN"/>
    <property type="match status" value="1"/>
</dbReference>
<dbReference type="Pfam" id="PF06996">
    <property type="entry name" value="T6SS_TssG"/>
    <property type="match status" value="1"/>
</dbReference>
<gene>
    <name evidence="1" type="ORF">CKO28_03705</name>
</gene>
<evidence type="ECO:0008006" key="3">
    <source>
        <dbReference type="Google" id="ProtNLM"/>
    </source>
</evidence>
<proteinExistence type="predicted"/>